<dbReference type="InterPro" id="IPR007361">
    <property type="entry name" value="DUF427"/>
</dbReference>
<dbReference type="PANTHER" id="PTHR34310">
    <property type="entry name" value="DUF427 DOMAIN PROTEIN (AFU_ORTHOLOGUE AFUA_3G02220)"/>
    <property type="match status" value="1"/>
</dbReference>
<dbReference type="Proteomes" id="UP001551695">
    <property type="component" value="Unassembled WGS sequence"/>
</dbReference>
<evidence type="ECO:0000313" key="2">
    <source>
        <dbReference type="EMBL" id="MEV0710488.1"/>
    </source>
</evidence>
<dbReference type="Pfam" id="PF04248">
    <property type="entry name" value="NTP_transf_9"/>
    <property type="match status" value="1"/>
</dbReference>
<reference evidence="2 3" key="1">
    <citation type="submission" date="2024-06" db="EMBL/GenBank/DDBJ databases">
        <title>The Natural Products Discovery Center: Release of the First 8490 Sequenced Strains for Exploring Actinobacteria Biosynthetic Diversity.</title>
        <authorList>
            <person name="Kalkreuter E."/>
            <person name="Kautsar S.A."/>
            <person name="Yang D."/>
            <person name="Bader C.D."/>
            <person name="Teijaro C.N."/>
            <person name="Fluegel L."/>
            <person name="Davis C.M."/>
            <person name="Simpson J.R."/>
            <person name="Lauterbach L."/>
            <person name="Steele A.D."/>
            <person name="Gui C."/>
            <person name="Meng S."/>
            <person name="Li G."/>
            <person name="Viehrig K."/>
            <person name="Ye F."/>
            <person name="Su P."/>
            <person name="Kiefer A.F."/>
            <person name="Nichols A."/>
            <person name="Cepeda A.J."/>
            <person name="Yan W."/>
            <person name="Fan B."/>
            <person name="Jiang Y."/>
            <person name="Adhikari A."/>
            <person name="Zheng C.-J."/>
            <person name="Schuster L."/>
            <person name="Cowan T.M."/>
            <person name="Smanski M.J."/>
            <person name="Chevrette M.G."/>
            <person name="De Carvalho L.P.S."/>
            <person name="Shen B."/>
        </authorList>
    </citation>
    <scope>NUCLEOTIDE SEQUENCE [LARGE SCALE GENOMIC DNA]</scope>
    <source>
        <strain evidence="2 3">NPDC050403</strain>
    </source>
</reference>
<gene>
    <name evidence="2" type="ORF">AB0I48_23250</name>
</gene>
<evidence type="ECO:0000313" key="3">
    <source>
        <dbReference type="Proteomes" id="UP001551695"/>
    </source>
</evidence>
<name>A0ABV3FYN9_9NOCA</name>
<evidence type="ECO:0000259" key="1">
    <source>
        <dbReference type="Pfam" id="PF04248"/>
    </source>
</evidence>
<sequence length="138" mass="15859">MSSPSLQPSAFDERPDYRVDIHRRRNLVTAHLGDRLIAETTRPLLVDEQDHGLVFYFPREDVKVELRRDESVSTRCPFKGQASYWRFDGDGETPLCWSYDDPILQVARLQNHVAFYQDTLHIRLGVATPAVVGYPAKS</sequence>
<dbReference type="RefSeq" id="WP_357786398.1">
    <property type="nucleotide sequence ID" value="NZ_JBFAKC010000010.1"/>
</dbReference>
<dbReference type="Gene3D" id="2.170.150.40">
    <property type="entry name" value="Domain of unknown function (DUF427)"/>
    <property type="match status" value="1"/>
</dbReference>
<accession>A0ABV3FYN9</accession>
<dbReference type="EMBL" id="JBFAKC010000010">
    <property type="protein sequence ID" value="MEV0710488.1"/>
    <property type="molecule type" value="Genomic_DNA"/>
</dbReference>
<dbReference type="PANTHER" id="PTHR34310:SF9">
    <property type="entry name" value="BLR5716 PROTEIN"/>
    <property type="match status" value="1"/>
</dbReference>
<organism evidence="2 3">
    <name type="scientific">Nocardia aurea</name>
    <dbReference type="NCBI Taxonomy" id="2144174"/>
    <lineage>
        <taxon>Bacteria</taxon>
        <taxon>Bacillati</taxon>
        <taxon>Actinomycetota</taxon>
        <taxon>Actinomycetes</taxon>
        <taxon>Mycobacteriales</taxon>
        <taxon>Nocardiaceae</taxon>
        <taxon>Nocardia</taxon>
    </lineage>
</organism>
<comment type="caution">
    <text evidence="2">The sequence shown here is derived from an EMBL/GenBank/DDBJ whole genome shotgun (WGS) entry which is preliminary data.</text>
</comment>
<keyword evidence="3" id="KW-1185">Reference proteome</keyword>
<feature type="domain" description="DUF427" evidence="1">
    <location>
        <begin position="28"/>
        <end position="117"/>
    </location>
</feature>
<protein>
    <submittedName>
        <fullName evidence="2">DUF427 domain-containing protein</fullName>
    </submittedName>
</protein>
<proteinExistence type="predicted"/>
<dbReference type="InterPro" id="IPR038694">
    <property type="entry name" value="DUF427_sf"/>
</dbReference>